<keyword evidence="1" id="KW-1133">Transmembrane helix</keyword>
<evidence type="ECO:0000313" key="2">
    <source>
        <dbReference type="EMBL" id="EMA46988.1"/>
    </source>
</evidence>
<feature type="transmembrane region" description="Helical" evidence="1">
    <location>
        <begin position="98"/>
        <end position="117"/>
    </location>
</feature>
<evidence type="ECO:0000256" key="1">
    <source>
        <dbReference type="SAM" id="Phobius"/>
    </source>
</evidence>
<evidence type="ECO:0000313" key="3">
    <source>
        <dbReference type="Proteomes" id="UP000011669"/>
    </source>
</evidence>
<dbReference type="Proteomes" id="UP000011669">
    <property type="component" value="Unassembled WGS sequence"/>
</dbReference>
<protein>
    <submittedName>
        <fullName evidence="2">Uncharacterized protein</fullName>
    </submittedName>
</protein>
<dbReference type="RefSeq" id="WP_006076444.1">
    <property type="nucleotide sequence ID" value="NZ_AOMD01000011.1"/>
</dbReference>
<keyword evidence="1" id="KW-0812">Transmembrane</keyword>
<gene>
    <name evidence="2" type="ORF">C449_03109</name>
</gene>
<keyword evidence="1" id="KW-0472">Membrane</keyword>
<dbReference type="InParanoid" id="M0MNQ2"/>
<sequence>MVGTGDERVTLLRVGAADGRRIHTGEIITVSYDAFDEFEPAENPDGNRSFGAAIVAMLETSYWSFRVFARQLVIHPLLTVLAIAAIVAGALGDGTVPLPDVVFASLLLVGSLGLAVIGSGRL</sequence>
<dbReference type="PATRIC" id="fig|1227455.4.peg.633"/>
<accession>M0MNQ2</accession>
<name>M0MNQ2_9EURY</name>
<comment type="caution">
    <text evidence="2">The sequence shown here is derived from an EMBL/GenBank/DDBJ whole genome shotgun (WGS) entry which is preliminary data.</text>
</comment>
<dbReference type="AlphaFoldDB" id="M0MNQ2"/>
<organism evidence="2 3">
    <name type="scientific">Halococcus saccharolyticus DSM 5350</name>
    <dbReference type="NCBI Taxonomy" id="1227455"/>
    <lineage>
        <taxon>Archaea</taxon>
        <taxon>Methanobacteriati</taxon>
        <taxon>Methanobacteriota</taxon>
        <taxon>Stenosarchaea group</taxon>
        <taxon>Halobacteria</taxon>
        <taxon>Halobacteriales</taxon>
        <taxon>Halococcaceae</taxon>
        <taxon>Halococcus</taxon>
    </lineage>
</organism>
<feature type="transmembrane region" description="Helical" evidence="1">
    <location>
        <begin position="72"/>
        <end position="92"/>
    </location>
</feature>
<proteinExistence type="predicted"/>
<keyword evidence="3" id="KW-1185">Reference proteome</keyword>
<dbReference type="EMBL" id="AOMD01000011">
    <property type="protein sequence ID" value="EMA46988.1"/>
    <property type="molecule type" value="Genomic_DNA"/>
</dbReference>
<reference evidence="2 3" key="1">
    <citation type="journal article" date="2014" name="PLoS Genet.">
        <title>Phylogenetically driven sequencing of extremely halophilic archaea reveals strategies for static and dynamic osmo-response.</title>
        <authorList>
            <person name="Becker E.A."/>
            <person name="Seitzer P.M."/>
            <person name="Tritt A."/>
            <person name="Larsen D."/>
            <person name="Krusor M."/>
            <person name="Yao A.I."/>
            <person name="Wu D."/>
            <person name="Madern D."/>
            <person name="Eisen J.A."/>
            <person name="Darling A.E."/>
            <person name="Facciotti M.T."/>
        </authorList>
    </citation>
    <scope>NUCLEOTIDE SEQUENCE [LARGE SCALE GENOMIC DNA]</scope>
    <source>
        <strain evidence="2 3">DSM 5350</strain>
    </source>
</reference>